<feature type="region of interest" description="Disordered" evidence="1">
    <location>
        <begin position="1"/>
        <end position="27"/>
    </location>
</feature>
<dbReference type="EMBL" id="SDKM01000011">
    <property type="protein sequence ID" value="RYP86537.1"/>
    <property type="molecule type" value="Genomic_DNA"/>
</dbReference>
<organism evidence="3 4">
    <name type="scientific">Nocardioides guangzhouensis</name>
    <dbReference type="NCBI Taxonomy" id="2497878"/>
    <lineage>
        <taxon>Bacteria</taxon>
        <taxon>Bacillati</taxon>
        <taxon>Actinomycetota</taxon>
        <taxon>Actinomycetes</taxon>
        <taxon>Propionibacteriales</taxon>
        <taxon>Nocardioidaceae</taxon>
        <taxon>Nocardioides</taxon>
    </lineage>
</organism>
<dbReference type="InterPro" id="IPR004509">
    <property type="entry name" value="Competence_ComEA_HhH"/>
</dbReference>
<feature type="domain" description="Helix-hairpin-helix DNA-binding motif class 1" evidence="2">
    <location>
        <begin position="120"/>
        <end position="139"/>
    </location>
</feature>
<evidence type="ECO:0000256" key="1">
    <source>
        <dbReference type="SAM" id="MobiDB-lite"/>
    </source>
</evidence>
<proteinExistence type="predicted"/>
<comment type="caution">
    <text evidence="3">The sequence shown here is derived from an EMBL/GenBank/DDBJ whole genome shotgun (WGS) entry which is preliminary data.</text>
</comment>
<dbReference type="InterPro" id="IPR003583">
    <property type="entry name" value="Hlx-hairpin-Hlx_DNA-bd_motif"/>
</dbReference>
<feature type="compositionally biased region" description="Low complexity" evidence="1">
    <location>
        <begin position="11"/>
        <end position="27"/>
    </location>
</feature>
<dbReference type="OrthoDB" id="9758724at2"/>
<dbReference type="GO" id="GO:0015627">
    <property type="term" value="C:type II protein secretion system complex"/>
    <property type="evidence" value="ECO:0007669"/>
    <property type="project" value="TreeGrafter"/>
</dbReference>
<dbReference type="GO" id="GO:0003677">
    <property type="term" value="F:DNA binding"/>
    <property type="evidence" value="ECO:0007669"/>
    <property type="project" value="UniProtKB-KW"/>
</dbReference>
<accession>A0A4Q4ZEP1</accession>
<dbReference type="SUPFAM" id="SSF47781">
    <property type="entry name" value="RuvA domain 2-like"/>
    <property type="match status" value="1"/>
</dbReference>
<dbReference type="GO" id="GO:0006281">
    <property type="term" value="P:DNA repair"/>
    <property type="evidence" value="ECO:0007669"/>
    <property type="project" value="InterPro"/>
</dbReference>
<dbReference type="InterPro" id="IPR051675">
    <property type="entry name" value="Endo/Exo/Phosphatase_dom_1"/>
</dbReference>
<dbReference type="InterPro" id="IPR010994">
    <property type="entry name" value="RuvA_2-like"/>
</dbReference>
<protein>
    <submittedName>
        <fullName evidence="3">ComEA family DNA-binding protein</fullName>
    </submittedName>
</protein>
<dbReference type="InterPro" id="IPR019554">
    <property type="entry name" value="Soluble_ligand-bd"/>
</dbReference>
<dbReference type="AlphaFoldDB" id="A0A4Q4ZEP1"/>
<dbReference type="Gene3D" id="3.10.560.10">
    <property type="entry name" value="Outer membrane lipoprotein wza domain like"/>
    <property type="match status" value="1"/>
</dbReference>
<dbReference type="PANTHER" id="PTHR21180">
    <property type="entry name" value="ENDONUCLEASE/EXONUCLEASE/PHOSPHATASE FAMILY DOMAIN-CONTAINING PROTEIN 1"/>
    <property type="match status" value="1"/>
</dbReference>
<dbReference type="SMART" id="SM00278">
    <property type="entry name" value="HhH1"/>
    <property type="match status" value="2"/>
</dbReference>
<dbReference type="Pfam" id="PF12836">
    <property type="entry name" value="HHH_3"/>
    <property type="match status" value="1"/>
</dbReference>
<evidence type="ECO:0000313" key="4">
    <source>
        <dbReference type="Proteomes" id="UP000295198"/>
    </source>
</evidence>
<reference evidence="3 4" key="1">
    <citation type="submission" date="2019-01" db="EMBL/GenBank/DDBJ databases">
        <title>Nocardioides guangzhouensis sp. nov., an actinobacterium isolated from soil.</title>
        <authorList>
            <person name="Fu Y."/>
            <person name="Cai Y."/>
            <person name="Lin Z."/>
            <person name="Chen P."/>
        </authorList>
    </citation>
    <scope>NUCLEOTIDE SEQUENCE [LARGE SCALE GENOMIC DNA]</scope>
    <source>
        <strain evidence="3 4">130</strain>
    </source>
</reference>
<dbReference type="Gene3D" id="1.10.150.320">
    <property type="entry name" value="Photosystem II 12 kDa extrinsic protein"/>
    <property type="match status" value="1"/>
</dbReference>
<keyword evidence="3" id="KW-0238">DNA-binding</keyword>
<evidence type="ECO:0000259" key="2">
    <source>
        <dbReference type="SMART" id="SM00278"/>
    </source>
</evidence>
<gene>
    <name evidence="3" type="ORF">EKO23_09455</name>
</gene>
<dbReference type="PANTHER" id="PTHR21180:SF32">
    <property type="entry name" value="ENDONUCLEASE_EXONUCLEASE_PHOSPHATASE FAMILY DOMAIN-CONTAINING PROTEIN 1"/>
    <property type="match status" value="1"/>
</dbReference>
<dbReference type="Proteomes" id="UP000295198">
    <property type="component" value="Unassembled WGS sequence"/>
</dbReference>
<dbReference type="Pfam" id="PF10531">
    <property type="entry name" value="SLBB"/>
    <property type="match status" value="1"/>
</dbReference>
<dbReference type="GO" id="GO:0015628">
    <property type="term" value="P:protein secretion by the type II secretion system"/>
    <property type="evidence" value="ECO:0007669"/>
    <property type="project" value="TreeGrafter"/>
</dbReference>
<keyword evidence="4" id="KW-1185">Reference proteome</keyword>
<sequence>MPSDPATGASPAALATGVTTTTTSGASPGAEELVVDVAGKVRDPGIVVLDPGARVVDALEAAGGARPGADLTGLNLARLLVDGEQILVGVPAAPGLAASAAGSPGPDPGRLVNLNTAGLEELDTLPGVGPVTAQSILDWRGAHGGFQSVDQLLDVDGIGEKTLADLAPMVTV</sequence>
<dbReference type="NCBIfam" id="TIGR00426">
    <property type="entry name" value="competence protein ComEA helix-hairpin-helix repeat region"/>
    <property type="match status" value="1"/>
</dbReference>
<evidence type="ECO:0000313" key="3">
    <source>
        <dbReference type="EMBL" id="RYP86537.1"/>
    </source>
</evidence>
<feature type="domain" description="Helix-hairpin-helix DNA-binding motif class 1" evidence="2">
    <location>
        <begin position="150"/>
        <end position="169"/>
    </location>
</feature>
<name>A0A4Q4ZEP1_9ACTN</name>